<comment type="caution">
    <text evidence="2">The sequence shown here is derived from an EMBL/GenBank/DDBJ whole genome shotgun (WGS) entry which is preliminary data.</text>
</comment>
<dbReference type="InterPro" id="IPR036526">
    <property type="entry name" value="C-N_Hydrolase_sf"/>
</dbReference>
<keyword evidence="1" id="KW-1133">Transmembrane helix</keyword>
<feature type="transmembrane region" description="Helical" evidence="1">
    <location>
        <begin position="134"/>
        <end position="157"/>
    </location>
</feature>
<feature type="transmembrane region" description="Helical" evidence="1">
    <location>
        <begin position="44"/>
        <end position="68"/>
    </location>
</feature>
<evidence type="ECO:0008006" key="4">
    <source>
        <dbReference type="Google" id="ProtNLM"/>
    </source>
</evidence>
<evidence type="ECO:0000256" key="1">
    <source>
        <dbReference type="SAM" id="Phobius"/>
    </source>
</evidence>
<feature type="transmembrane region" description="Helical" evidence="1">
    <location>
        <begin position="74"/>
        <end position="97"/>
    </location>
</feature>
<organism evidence="2 3">
    <name type="scientific">Thauera propionica</name>
    <dbReference type="NCBI Taxonomy" id="2019431"/>
    <lineage>
        <taxon>Bacteria</taxon>
        <taxon>Pseudomonadati</taxon>
        <taxon>Pseudomonadota</taxon>
        <taxon>Betaproteobacteria</taxon>
        <taxon>Rhodocyclales</taxon>
        <taxon>Zoogloeaceae</taxon>
        <taxon>Thauera</taxon>
    </lineage>
</organism>
<keyword evidence="1" id="KW-0812">Transmembrane</keyword>
<proteinExistence type="predicted"/>
<dbReference type="OrthoDB" id="7058774at2"/>
<gene>
    <name evidence="2" type="ORF">CGK74_18285</name>
</gene>
<dbReference type="AlphaFoldDB" id="A0A235ETP5"/>
<dbReference type="EMBL" id="NOIH01000041">
    <property type="protein sequence ID" value="OYD52390.1"/>
    <property type="molecule type" value="Genomic_DNA"/>
</dbReference>
<keyword evidence="3" id="KW-1185">Reference proteome</keyword>
<reference evidence="2 3" key="1">
    <citation type="submission" date="2017-07" db="EMBL/GenBank/DDBJ databases">
        <title>Thauera sp. KNDSS-Mac4 genome sequence and assembly.</title>
        <authorList>
            <person name="Mayilraj S."/>
        </authorList>
    </citation>
    <scope>NUCLEOTIDE SEQUENCE [LARGE SCALE GENOMIC DNA]</scope>
    <source>
        <strain evidence="2 3">KNDSS-Mac4</strain>
    </source>
</reference>
<evidence type="ECO:0000313" key="2">
    <source>
        <dbReference type="EMBL" id="OYD52390.1"/>
    </source>
</evidence>
<accession>A0A235ETP5</accession>
<protein>
    <recommendedName>
        <fullName evidence="4">Conjugal transfer protein TraB</fullName>
    </recommendedName>
</protein>
<feature type="transmembrane region" description="Helical" evidence="1">
    <location>
        <begin position="12"/>
        <end position="37"/>
    </location>
</feature>
<evidence type="ECO:0000313" key="3">
    <source>
        <dbReference type="Proteomes" id="UP000215181"/>
    </source>
</evidence>
<feature type="transmembrane region" description="Helical" evidence="1">
    <location>
        <begin position="109"/>
        <end position="128"/>
    </location>
</feature>
<dbReference type="Proteomes" id="UP000215181">
    <property type="component" value="Unassembled WGS sequence"/>
</dbReference>
<name>A0A235ETP5_9RHOO</name>
<keyword evidence="1" id="KW-0472">Membrane</keyword>
<dbReference type="RefSeq" id="WP_094269796.1">
    <property type="nucleotide sequence ID" value="NZ_NOIH01000041.1"/>
</dbReference>
<sequence>MAKLLRYWPALAGALVGWAAWGYGFTPLAALFFLLWGTARNRKVAYLTALAYYLAGSRVIPGAAAVFFREDTSLLLGIGLWLVAAALLALPWGLLHCAQGGLRNAWRPFAALFLVTVPPLGFVGWLNPLLGTSLILPGLGFVSLVVGLVLAIWLSLLPARHCSSWKSGLIAALISLIGIAGQPSPASMPGWVGLTTHEGKTPEEMNDRMIRYSRTQELIGAAVREEGTKVVVLPEQFLGRFNLDTERALQYLLGPMLIERSAHALIGAALPTGEGKRTANVLMHFDGNQWSPIKARFAVPVSMWKPWADDSTVINPLDLRLFEVAGNTAHVSLCFEDYMLWLHLGVFLTNERPDLIIAAANGWWVREGKAQAIQDEHINAWARIFNLPLVRALNAS</sequence>
<dbReference type="SUPFAM" id="SSF56317">
    <property type="entry name" value="Carbon-nitrogen hydrolase"/>
    <property type="match status" value="1"/>
</dbReference>